<dbReference type="HAMAP" id="MF_01808">
    <property type="entry name" value="Recomb_XerC_XerD"/>
    <property type="match status" value="1"/>
</dbReference>
<feature type="active site" evidence="9">
    <location>
        <position position="260"/>
    </location>
</feature>
<dbReference type="Proteomes" id="UP000753256">
    <property type="component" value="Unassembled WGS sequence"/>
</dbReference>
<dbReference type="InterPro" id="IPR044068">
    <property type="entry name" value="CB"/>
</dbReference>
<dbReference type="GO" id="GO:0006313">
    <property type="term" value="P:DNA transposition"/>
    <property type="evidence" value="ECO:0007669"/>
    <property type="project" value="UniProtKB-UniRule"/>
</dbReference>
<accession>A0A921LUQ7</accession>
<keyword evidence="5 9" id="KW-0229">DNA integration</keyword>
<dbReference type="RefSeq" id="WP_273189566.1">
    <property type="nucleotide sequence ID" value="NZ_DYUZ01000016.1"/>
</dbReference>
<dbReference type="GO" id="GO:0009037">
    <property type="term" value="F:tyrosine-based site-specific recombinase activity"/>
    <property type="evidence" value="ECO:0007669"/>
    <property type="project" value="UniProtKB-UniRule"/>
</dbReference>
<keyword evidence="3 9" id="KW-0132">Cell division</keyword>
<dbReference type="PANTHER" id="PTHR30349:SF41">
    <property type="entry name" value="INTEGRASE_RECOMBINASE PROTEIN MJ0367-RELATED"/>
    <property type="match status" value="1"/>
</dbReference>
<feature type="active site" description="O-(3'-phospho-DNA)-tyrosine intermediate" evidence="9">
    <location>
        <position position="292"/>
    </location>
</feature>
<dbReference type="EMBL" id="DYUZ01000016">
    <property type="protein sequence ID" value="HJG37055.1"/>
    <property type="molecule type" value="Genomic_DNA"/>
</dbReference>
<evidence type="ECO:0000313" key="12">
    <source>
        <dbReference type="EMBL" id="HJG37055.1"/>
    </source>
</evidence>
<comment type="subcellular location">
    <subcellularLocation>
        <location evidence="1 9">Cytoplasm</location>
    </subcellularLocation>
</comment>
<keyword evidence="2 9" id="KW-0963">Cytoplasm</keyword>
<protein>
    <recommendedName>
        <fullName evidence="9">Tyrosine recombinase XerC</fullName>
    </recommendedName>
</protein>
<dbReference type="SUPFAM" id="SSF56349">
    <property type="entry name" value="DNA breaking-rejoining enzymes"/>
    <property type="match status" value="1"/>
</dbReference>
<evidence type="ECO:0000256" key="9">
    <source>
        <dbReference type="HAMAP-Rule" id="MF_01808"/>
    </source>
</evidence>
<feature type="domain" description="Core-binding (CB)" evidence="11">
    <location>
        <begin position="9"/>
        <end position="94"/>
    </location>
</feature>
<sequence length="311" mass="33851">MGDLASSDSRALEAVDDFIAHIAGFEGFSPETIRAYQGHLDAYLAWSQRSGISALDPGVRGLRRYLAELKAARYAPRTIAAHLSAIRSFFSWAVVVGIVPANPADAVQMPKIPKSLPKTVGTTDMRRLLETPDLGSAEGVRDRAMLELFYATGARIAELSHLDIESFDLETGTVRLFGKGSKERIVPMYRKAVDAVRDYLDGPRDSLLAAAGRREEGAGRHALFISSRGNRMDANALRYRFRVLCRKAGLPADVTPHVMRHTFATDLLSGGADLRSVQELLGHASLSTTTLYTHLTPGRLKAAVKGSHPRG</sequence>
<comment type="subunit">
    <text evidence="9">Forms a cyclic heterotetrameric complex composed of two molecules of XerC and two molecules of XerD.</text>
</comment>
<evidence type="ECO:0000256" key="7">
    <source>
        <dbReference type="ARBA" id="ARBA00023172"/>
    </source>
</evidence>
<dbReference type="InterPro" id="IPR050090">
    <property type="entry name" value="Tyrosine_recombinase_XerCD"/>
</dbReference>
<dbReference type="InterPro" id="IPR010998">
    <property type="entry name" value="Integrase_recombinase_N"/>
</dbReference>
<keyword evidence="7 9" id="KW-0233">DNA recombination</keyword>
<dbReference type="AlphaFoldDB" id="A0A921LUQ7"/>
<gene>
    <name evidence="9" type="primary">xerC</name>
    <name evidence="12" type="ORF">K8V70_04210</name>
</gene>
<feature type="active site" evidence="9">
    <location>
        <position position="155"/>
    </location>
</feature>
<dbReference type="NCBIfam" id="NF001399">
    <property type="entry name" value="PRK00283.1"/>
    <property type="match status" value="1"/>
</dbReference>
<dbReference type="Pfam" id="PF02899">
    <property type="entry name" value="Phage_int_SAM_1"/>
    <property type="match status" value="1"/>
</dbReference>
<evidence type="ECO:0000256" key="8">
    <source>
        <dbReference type="ARBA" id="ARBA00023306"/>
    </source>
</evidence>
<dbReference type="InterPro" id="IPR004107">
    <property type="entry name" value="Integrase_SAM-like_N"/>
</dbReference>
<evidence type="ECO:0000259" key="10">
    <source>
        <dbReference type="PROSITE" id="PS51898"/>
    </source>
</evidence>
<dbReference type="GO" id="GO:0005737">
    <property type="term" value="C:cytoplasm"/>
    <property type="evidence" value="ECO:0007669"/>
    <property type="project" value="UniProtKB-SubCell"/>
</dbReference>
<dbReference type="InterPro" id="IPR002104">
    <property type="entry name" value="Integrase_catalytic"/>
</dbReference>
<dbReference type="InterPro" id="IPR013762">
    <property type="entry name" value="Integrase-like_cat_sf"/>
</dbReference>
<dbReference type="PANTHER" id="PTHR30349">
    <property type="entry name" value="PHAGE INTEGRASE-RELATED"/>
    <property type="match status" value="1"/>
</dbReference>
<reference evidence="12" key="1">
    <citation type="journal article" date="2021" name="PeerJ">
        <title>Extensive microbial diversity within the chicken gut microbiome revealed by metagenomics and culture.</title>
        <authorList>
            <person name="Gilroy R."/>
            <person name="Ravi A."/>
            <person name="Getino M."/>
            <person name="Pursley I."/>
            <person name="Horton D.L."/>
            <person name="Alikhan N.F."/>
            <person name="Baker D."/>
            <person name="Gharbi K."/>
            <person name="Hall N."/>
            <person name="Watson M."/>
            <person name="Adriaenssens E.M."/>
            <person name="Foster-Nyarko E."/>
            <person name="Jarju S."/>
            <person name="Secka A."/>
            <person name="Antonio M."/>
            <person name="Oren A."/>
            <person name="Chaudhuri R.R."/>
            <person name="La Ragione R."/>
            <person name="Hildebrand F."/>
            <person name="Pallen M.J."/>
        </authorList>
    </citation>
    <scope>NUCLEOTIDE SEQUENCE</scope>
    <source>
        <strain evidence="12">ChiHjej13B12-9602</strain>
    </source>
</reference>
<feature type="active site" evidence="9">
    <location>
        <position position="283"/>
    </location>
</feature>
<evidence type="ECO:0000256" key="2">
    <source>
        <dbReference type="ARBA" id="ARBA00022490"/>
    </source>
</evidence>
<evidence type="ECO:0000256" key="6">
    <source>
        <dbReference type="ARBA" id="ARBA00023125"/>
    </source>
</evidence>
<dbReference type="Gene3D" id="1.10.443.10">
    <property type="entry name" value="Intergrase catalytic core"/>
    <property type="match status" value="1"/>
</dbReference>
<evidence type="ECO:0000313" key="13">
    <source>
        <dbReference type="Proteomes" id="UP000753256"/>
    </source>
</evidence>
<evidence type="ECO:0000256" key="1">
    <source>
        <dbReference type="ARBA" id="ARBA00004496"/>
    </source>
</evidence>
<dbReference type="GO" id="GO:0003677">
    <property type="term" value="F:DNA binding"/>
    <property type="evidence" value="ECO:0007669"/>
    <property type="project" value="UniProtKB-UniRule"/>
</dbReference>
<comment type="similarity">
    <text evidence="9">Belongs to the 'phage' integrase family. XerC subfamily.</text>
</comment>
<dbReference type="GO" id="GO:0007059">
    <property type="term" value="P:chromosome segregation"/>
    <property type="evidence" value="ECO:0007669"/>
    <property type="project" value="UniProtKB-UniRule"/>
</dbReference>
<comment type="function">
    <text evidence="9">Site-specific tyrosine recombinase, which acts by catalyzing the cutting and rejoining of the recombining DNA molecules. The XerC-XerD complex is essential to convert dimers of the bacterial chromosome into monomers to permit their segregation at cell division. It also contributes to the segregational stability of plasmids.</text>
</comment>
<keyword evidence="6 9" id="KW-0238">DNA-binding</keyword>
<dbReference type="InterPro" id="IPR011010">
    <property type="entry name" value="DNA_brk_join_enz"/>
</dbReference>
<proteinExistence type="inferred from homology"/>
<evidence type="ECO:0000259" key="11">
    <source>
        <dbReference type="PROSITE" id="PS51900"/>
    </source>
</evidence>
<organism evidence="12 13">
    <name type="scientific">Enorma phocaeensis</name>
    <dbReference type="NCBI Taxonomy" id="1871019"/>
    <lineage>
        <taxon>Bacteria</taxon>
        <taxon>Bacillati</taxon>
        <taxon>Actinomycetota</taxon>
        <taxon>Coriobacteriia</taxon>
        <taxon>Coriobacteriales</taxon>
        <taxon>Coriobacteriaceae</taxon>
        <taxon>Enorma</taxon>
    </lineage>
</organism>
<feature type="active site" evidence="9">
    <location>
        <position position="257"/>
    </location>
</feature>
<dbReference type="Gene3D" id="1.10.150.130">
    <property type="match status" value="1"/>
</dbReference>
<keyword evidence="4 9" id="KW-0159">Chromosome partition</keyword>
<reference evidence="12" key="2">
    <citation type="submission" date="2021-09" db="EMBL/GenBank/DDBJ databases">
        <authorList>
            <person name="Gilroy R."/>
        </authorList>
    </citation>
    <scope>NUCLEOTIDE SEQUENCE</scope>
    <source>
        <strain evidence="12">ChiHjej13B12-9602</strain>
    </source>
</reference>
<comment type="caution">
    <text evidence="12">The sequence shown here is derived from an EMBL/GenBank/DDBJ whole genome shotgun (WGS) entry which is preliminary data.</text>
</comment>
<dbReference type="InterPro" id="IPR023009">
    <property type="entry name" value="Tyrosine_recombinase_XerC/XerD"/>
</dbReference>
<dbReference type="Pfam" id="PF00589">
    <property type="entry name" value="Phage_integrase"/>
    <property type="match status" value="1"/>
</dbReference>
<feature type="domain" description="Tyr recombinase" evidence="10">
    <location>
        <begin position="115"/>
        <end position="305"/>
    </location>
</feature>
<dbReference type="PROSITE" id="PS51900">
    <property type="entry name" value="CB"/>
    <property type="match status" value="1"/>
</dbReference>
<dbReference type="GO" id="GO:0051301">
    <property type="term" value="P:cell division"/>
    <property type="evidence" value="ECO:0007669"/>
    <property type="project" value="UniProtKB-KW"/>
</dbReference>
<evidence type="ECO:0000256" key="5">
    <source>
        <dbReference type="ARBA" id="ARBA00022908"/>
    </source>
</evidence>
<feature type="active site" evidence="9">
    <location>
        <position position="179"/>
    </location>
</feature>
<dbReference type="PROSITE" id="PS51898">
    <property type="entry name" value="TYR_RECOMBINASE"/>
    <property type="match status" value="1"/>
</dbReference>
<dbReference type="CDD" id="cd00798">
    <property type="entry name" value="INT_XerDC_C"/>
    <property type="match status" value="1"/>
</dbReference>
<name>A0A921LUQ7_9ACTN</name>
<keyword evidence="8 9" id="KW-0131">Cell cycle</keyword>
<evidence type="ECO:0000256" key="3">
    <source>
        <dbReference type="ARBA" id="ARBA00022618"/>
    </source>
</evidence>
<evidence type="ECO:0000256" key="4">
    <source>
        <dbReference type="ARBA" id="ARBA00022829"/>
    </source>
</evidence>